<proteinExistence type="predicted"/>
<accession>A0A087SUA8</accession>
<sequence>MDAASVGEHELVLKDSCRLETNAGNLLMLCLAPCSIGAGKLTCRLAFRPYPCLTRRFFSHLMSGGSQVRAPCSPNASDHSSSAWRRPLAADTWKRLPRVDSTPRTPGSASPRLRLMPRLSHPCGHAPLRRPACWRGE</sequence>
<evidence type="ECO:0000313" key="1">
    <source>
        <dbReference type="EMBL" id="KFM29312.1"/>
    </source>
</evidence>
<dbReference type="AlphaFoldDB" id="A0A087SUA8"/>
<name>A0A087SUA8_AUXPR</name>
<dbReference type="KEGG" id="apro:F751_5750"/>
<dbReference type="GeneID" id="23617141"/>
<dbReference type="RefSeq" id="XP_011402365.1">
    <property type="nucleotide sequence ID" value="XM_011404063.1"/>
</dbReference>
<protein>
    <submittedName>
        <fullName evidence="1">Uncharacterized protein</fullName>
    </submittedName>
</protein>
<gene>
    <name evidence="1" type="ORF">F751_5750</name>
</gene>
<keyword evidence="2" id="KW-1185">Reference proteome</keyword>
<evidence type="ECO:0000313" key="2">
    <source>
        <dbReference type="Proteomes" id="UP000028924"/>
    </source>
</evidence>
<dbReference type="Proteomes" id="UP000028924">
    <property type="component" value="Unassembled WGS sequence"/>
</dbReference>
<organism evidence="1 2">
    <name type="scientific">Auxenochlorella protothecoides</name>
    <name type="common">Green microalga</name>
    <name type="synonym">Chlorella protothecoides</name>
    <dbReference type="NCBI Taxonomy" id="3075"/>
    <lineage>
        <taxon>Eukaryota</taxon>
        <taxon>Viridiplantae</taxon>
        <taxon>Chlorophyta</taxon>
        <taxon>core chlorophytes</taxon>
        <taxon>Trebouxiophyceae</taxon>
        <taxon>Chlorellales</taxon>
        <taxon>Chlorellaceae</taxon>
        <taxon>Auxenochlorella</taxon>
    </lineage>
</organism>
<dbReference type="EMBL" id="KL662190">
    <property type="protein sequence ID" value="KFM29312.1"/>
    <property type="molecule type" value="Genomic_DNA"/>
</dbReference>
<reference evidence="1 2" key="1">
    <citation type="journal article" date="2014" name="BMC Genomics">
        <title>Oil accumulation mechanisms of the oleaginous microalga Chlorella protothecoides revealed through its genome, transcriptomes, and proteomes.</title>
        <authorList>
            <person name="Gao C."/>
            <person name="Wang Y."/>
            <person name="Shen Y."/>
            <person name="Yan D."/>
            <person name="He X."/>
            <person name="Dai J."/>
            <person name="Wu Q."/>
        </authorList>
    </citation>
    <scope>NUCLEOTIDE SEQUENCE [LARGE SCALE GENOMIC DNA]</scope>
    <source>
        <strain evidence="1 2">0710</strain>
    </source>
</reference>